<dbReference type="Proteomes" id="UP000316079">
    <property type="component" value="Unassembled WGS sequence"/>
</dbReference>
<dbReference type="Pfam" id="PF17716">
    <property type="entry name" value="RIMC1"/>
    <property type="match status" value="1"/>
</dbReference>
<evidence type="ECO:0000313" key="2">
    <source>
        <dbReference type="EMBL" id="TRY95812.1"/>
    </source>
</evidence>
<evidence type="ECO:0000313" key="3">
    <source>
        <dbReference type="Proteomes" id="UP000316079"/>
    </source>
</evidence>
<dbReference type="PANTHER" id="PTHR28494:SF1">
    <property type="entry name" value="RAB7A-INTERACTING MON1-CCZ1 COMPLEX SUBUNIT 1"/>
    <property type="match status" value="1"/>
</dbReference>
<dbReference type="Gene3D" id="3.40.50.300">
    <property type="entry name" value="P-loop containing nucleotide triphosphate hydrolases"/>
    <property type="match status" value="1"/>
</dbReference>
<reference evidence="2 3" key="1">
    <citation type="journal article" date="2019" name="Sci. Data">
        <title>Hybrid genome assembly and annotation of Danionella translucida.</title>
        <authorList>
            <person name="Kadobianskyi M."/>
            <person name="Schulze L."/>
            <person name="Schuelke M."/>
            <person name="Judkewitz B."/>
        </authorList>
    </citation>
    <scope>NUCLEOTIDE SEQUENCE [LARGE SCALE GENOMIC DNA]</scope>
    <source>
        <strain evidence="2 3">Bolton</strain>
    </source>
</reference>
<organism evidence="2 3">
    <name type="scientific">Danionella cerebrum</name>
    <dbReference type="NCBI Taxonomy" id="2873325"/>
    <lineage>
        <taxon>Eukaryota</taxon>
        <taxon>Metazoa</taxon>
        <taxon>Chordata</taxon>
        <taxon>Craniata</taxon>
        <taxon>Vertebrata</taxon>
        <taxon>Euteleostomi</taxon>
        <taxon>Actinopterygii</taxon>
        <taxon>Neopterygii</taxon>
        <taxon>Teleostei</taxon>
        <taxon>Ostariophysi</taxon>
        <taxon>Cypriniformes</taxon>
        <taxon>Danionidae</taxon>
        <taxon>Danioninae</taxon>
        <taxon>Danionella</taxon>
    </lineage>
</organism>
<feature type="domain" description="F-box" evidence="1">
    <location>
        <begin position="253"/>
        <end position="299"/>
    </location>
</feature>
<dbReference type="InterPro" id="IPR001810">
    <property type="entry name" value="F-box_dom"/>
</dbReference>
<sequence>MADDYRRSVELERRIFELDNKCATLRAEKPDDDYLQNASSILEKLKTYYRHGGESSSLPKLLQDYTQVVLDITFYEENKLVDQEFPEDTAPFKIQQLLQDLTEPEVLAGRLVPSQEVQSVLGLELLECLYWRRGALLYMYCHTLHQRKQWIKKNKATFLKCLQEGVRYLMRMLQVRNSVKLNDVKYEDCSMDSTERKEDRLHFRDIGTQILHKYVLACEGPLQGQGWNTENAKEILTKRQTRCSSDATLDVTGPSLDNLSVDMQFYIMSFLSPQDLCRLGATCTYWRLMVRDPVLWKFFLCRDLPLWPSVDHLSLPQVDSSGSPLQEDSEMSFDYMAEYLRVCPASRDQWRQQPKAPFDTVTSFFHSLIPVSAEPQLAMFGPGLEQLEVSLMNVIMHSSHILPIAGIPQRQFDGADTERERARLEQLSLRSKIFLYQEESESNIPLCLNPVFYQVCQAVSGFIFVANAEKQRGTDKDWEEERAQIRVMLDRGMGASSRPLLVLSCVSRETAERPRTPCVTMAHQLQLSALPNPWMVQDTAAETLRGLLDGIKWLLRHSGVRL</sequence>
<dbReference type="CDD" id="cd22085">
    <property type="entry name" value="F-box_FBXO4"/>
    <property type="match status" value="1"/>
</dbReference>
<dbReference type="InterPro" id="IPR037657">
    <property type="entry name" value="RIMC1"/>
</dbReference>
<dbReference type="SMART" id="SM00256">
    <property type="entry name" value="FBOX"/>
    <property type="match status" value="1"/>
</dbReference>
<dbReference type="PANTHER" id="PTHR28494">
    <property type="entry name" value="UPF0600 PROTEIN C5ORF51"/>
    <property type="match status" value="1"/>
</dbReference>
<name>A0A553R0W0_9TELE</name>
<evidence type="ECO:0000259" key="1">
    <source>
        <dbReference type="PROSITE" id="PS50181"/>
    </source>
</evidence>
<dbReference type="InterPro" id="IPR036047">
    <property type="entry name" value="F-box-like_dom_sf"/>
</dbReference>
<protein>
    <recommendedName>
        <fullName evidence="1">F-box domain-containing protein</fullName>
    </recommendedName>
</protein>
<dbReference type="PROSITE" id="PS50181">
    <property type="entry name" value="FBOX"/>
    <property type="match status" value="1"/>
</dbReference>
<gene>
    <name evidence="2" type="ORF">DNTS_035350</name>
</gene>
<proteinExistence type="predicted"/>
<dbReference type="EMBL" id="SRMA01025342">
    <property type="protein sequence ID" value="TRY95812.1"/>
    <property type="molecule type" value="Genomic_DNA"/>
</dbReference>
<comment type="caution">
    <text evidence="2">The sequence shown here is derived from an EMBL/GenBank/DDBJ whole genome shotgun (WGS) entry which is preliminary data.</text>
</comment>
<accession>A0A553R0W0</accession>
<dbReference type="GO" id="GO:0000423">
    <property type="term" value="P:mitophagy"/>
    <property type="evidence" value="ECO:0007669"/>
    <property type="project" value="InterPro"/>
</dbReference>
<keyword evidence="3" id="KW-1185">Reference proteome</keyword>
<dbReference type="Gene3D" id="1.20.1280.50">
    <property type="match status" value="1"/>
</dbReference>
<dbReference type="STRING" id="623744.A0A553R0W0"/>
<dbReference type="InterPro" id="IPR027417">
    <property type="entry name" value="P-loop_NTPase"/>
</dbReference>
<dbReference type="OrthoDB" id="6135810at2759"/>
<dbReference type="SUPFAM" id="SSF81383">
    <property type="entry name" value="F-box domain"/>
    <property type="match status" value="1"/>
</dbReference>
<dbReference type="AlphaFoldDB" id="A0A553R0W0"/>
<dbReference type="Pfam" id="PF12937">
    <property type="entry name" value="F-box-like"/>
    <property type="match status" value="1"/>
</dbReference>